<evidence type="ECO:0000256" key="4">
    <source>
        <dbReference type="ARBA" id="ARBA00022839"/>
    </source>
</evidence>
<dbReference type="GO" id="GO:0006308">
    <property type="term" value="P:DNA catabolic process"/>
    <property type="evidence" value="ECO:0007669"/>
    <property type="project" value="UniProtKB-UniRule"/>
</dbReference>
<proteinExistence type="inferred from homology"/>
<protein>
    <recommendedName>
        <fullName evidence="5">Exodeoxyribonuclease 7 large subunit</fullName>
        <ecNumber evidence="5">3.1.11.6</ecNumber>
    </recommendedName>
</protein>
<name>A0A098BXF9_9BACT</name>
<keyword evidence="3 5" id="KW-0378">Hydrolase</keyword>
<evidence type="ECO:0000256" key="3">
    <source>
        <dbReference type="ARBA" id="ARBA00022801"/>
    </source>
</evidence>
<evidence type="ECO:0000313" key="8">
    <source>
        <dbReference type="EMBL" id="CEA14730.1"/>
    </source>
</evidence>
<keyword evidence="2 5" id="KW-0540">Nuclease</keyword>
<dbReference type="KEGG" id="pbt:ING2E5B_0073"/>
<dbReference type="InterPro" id="IPR020579">
    <property type="entry name" value="Exonuc_VII_lsu_C"/>
</dbReference>
<dbReference type="GO" id="GO:0009318">
    <property type="term" value="C:exodeoxyribonuclease VII complex"/>
    <property type="evidence" value="ECO:0007669"/>
    <property type="project" value="UniProtKB-UniRule"/>
</dbReference>
<evidence type="ECO:0000259" key="6">
    <source>
        <dbReference type="Pfam" id="PF02601"/>
    </source>
</evidence>
<dbReference type="PANTHER" id="PTHR30008">
    <property type="entry name" value="EXODEOXYRIBONUCLEASE 7 LARGE SUBUNIT"/>
    <property type="match status" value="1"/>
</dbReference>
<dbReference type="EMBL" id="LN515532">
    <property type="protein sequence ID" value="CEA14730.1"/>
    <property type="molecule type" value="Genomic_DNA"/>
</dbReference>
<comment type="similarity">
    <text evidence="5">Belongs to the XseA family.</text>
</comment>
<reference evidence="8 9" key="1">
    <citation type="submission" date="2014-08" db="EMBL/GenBank/DDBJ databases">
        <authorList>
            <person name="Wibberg D."/>
        </authorList>
    </citation>
    <scope>NUCLEOTIDE SEQUENCE [LARGE SCALE GENOMIC DNA]</scope>
    <source>
        <strain evidence="9">ING2-E5B</strain>
    </source>
</reference>
<dbReference type="NCBIfam" id="TIGR00237">
    <property type="entry name" value="xseA"/>
    <property type="match status" value="1"/>
</dbReference>
<feature type="domain" description="OB-fold nucleic acid binding" evidence="7">
    <location>
        <begin position="8"/>
        <end position="115"/>
    </location>
</feature>
<keyword evidence="4 5" id="KW-0269">Exonuclease</keyword>
<evidence type="ECO:0000259" key="7">
    <source>
        <dbReference type="Pfam" id="PF13742"/>
    </source>
</evidence>
<evidence type="ECO:0000256" key="5">
    <source>
        <dbReference type="RuleBase" id="RU004355"/>
    </source>
</evidence>
<sequence>MHMPENFLTLTELNLRVRDAIREYLPDTYWVRAETSDVRRNRNGHCYLEFLEKDSVDHSIVAKARGVIWSNVYEMLSAYFLRETGQEFTSGLNVLVAVSVTFHELYGYSLTVVDIDPSFTLGEIARNRQQVIKRLEDDGVLTLNKELVLPEIANRIAVISSPTAAGYEDFRDQLDNNANGFIFYTKLFPAIMQGDRSESSIIAALEKIFLHKEFFDAVAIIRGGGASADLNCFDSYLLANNAAQFPLPIISGIGHERDVTVLDVVSHTRAKTPTAVAEYFIAHLTKTASELISLQERTINISEKVILRERADLLSLSKEVIHGSTLRIQKESNFIEKSSTTIKHRISHLVQNQIHFLERNQQYINMVSPFNILKRGYTLLLKNGKIITSVNEIEVGDDIQTLFRDGTVTSKVTNKEASGDAVK</sequence>
<feature type="domain" description="Exonuclease VII large subunit C-terminal" evidence="6">
    <location>
        <begin position="143"/>
        <end position="351"/>
    </location>
</feature>
<dbReference type="GO" id="GO:0008855">
    <property type="term" value="F:exodeoxyribonuclease VII activity"/>
    <property type="evidence" value="ECO:0007669"/>
    <property type="project" value="UniProtKB-UniRule"/>
</dbReference>
<comment type="subcellular location">
    <subcellularLocation>
        <location evidence="5">Cytoplasm</location>
    </subcellularLocation>
</comment>
<dbReference type="InterPro" id="IPR003753">
    <property type="entry name" value="Exonuc_VII_L"/>
</dbReference>
<dbReference type="PATRIC" id="fig|1562970.3.peg.71"/>
<evidence type="ECO:0000256" key="1">
    <source>
        <dbReference type="ARBA" id="ARBA00022490"/>
    </source>
</evidence>
<gene>
    <name evidence="8" type="primary">xseA</name>
    <name evidence="8" type="ORF">ING2E5B_0073</name>
</gene>
<dbReference type="EC" id="3.1.11.6" evidence="5"/>
<keyword evidence="9" id="KW-1185">Reference proteome</keyword>
<dbReference type="Proteomes" id="UP000032417">
    <property type="component" value="Chromosome 1"/>
</dbReference>
<dbReference type="GO" id="GO:0003676">
    <property type="term" value="F:nucleic acid binding"/>
    <property type="evidence" value="ECO:0007669"/>
    <property type="project" value="InterPro"/>
</dbReference>
<evidence type="ECO:0000256" key="2">
    <source>
        <dbReference type="ARBA" id="ARBA00022722"/>
    </source>
</evidence>
<dbReference type="AlphaFoldDB" id="A0A098BXF9"/>
<dbReference type="InterPro" id="IPR025824">
    <property type="entry name" value="OB-fold_nuc-bd_dom"/>
</dbReference>
<accession>A0A098BXF9</accession>
<dbReference type="GO" id="GO:0005737">
    <property type="term" value="C:cytoplasm"/>
    <property type="evidence" value="ECO:0007669"/>
    <property type="project" value="UniProtKB-SubCell"/>
</dbReference>
<dbReference type="HOGENOM" id="CLU_023625_4_2_10"/>
<dbReference type="CDD" id="cd04489">
    <property type="entry name" value="ExoVII_LU_OBF"/>
    <property type="match status" value="1"/>
</dbReference>
<dbReference type="Pfam" id="PF13742">
    <property type="entry name" value="tRNA_anti_2"/>
    <property type="match status" value="1"/>
</dbReference>
<dbReference type="STRING" id="1562970.ING2E5B_0073"/>
<dbReference type="Pfam" id="PF02601">
    <property type="entry name" value="Exonuc_VII_L"/>
    <property type="match status" value="1"/>
</dbReference>
<evidence type="ECO:0000313" key="9">
    <source>
        <dbReference type="Proteomes" id="UP000032417"/>
    </source>
</evidence>
<organism evidence="8 9">
    <name type="scientific">Fermentimonas caenicola</name>
    <dbReference type="NCBI Taxonomy" id="1562970"/>
    <lineage>
        <taxon>Bacteria</taxon>
        <taxon>Pseudomonadati</taxon>
        <taxon>Bacteroidota</taxon>
        <taxon>Bacteroidia</taxon>
        <taxon>Bacteroidales</taxon>
        <taxon>Dysgonomonadaceae</taxon>
        <taxon>Fermentimonas</taxon>
    </lineage>
</organism>
<dbReference type="PANTHER" id="PTHR30008:SF0">
    <property type="entry name" value="EXODEOXYRIBONUCLEASE 7 LARGE SUBUNIT"/>
    <property type="match status" value="1"/>
</dbReference>
<comment type="catalytic activity">
    <reaction evidence="5">
        <text>Exonucleolytic cleavage in either 5'- to 3'- or 3'- to 5'-direction to yield nucleoside 5'-phosphates.</text>
        <dbReference type="EC" id="3.1.11.6"/>
    </reaction>
</comment>
<keyword evidence="1" id="KW-0963">Cytoplasm</keyword>